<dbReference type="PANTHER" id="PTHR43155">
    <property type="entry name" value="CYCLIC DI-GMP PHOSPHODIESTERASE PA4108-RELATED"/>
    <property type="match status" value="1"/>
</dbReference>
<evidence type="ECO:0000259" key="1">
    <source>
        <dbReference type="PROSITE" id="PS51832"/>
    </source>
</evidence>
<dbReference type="InterPro" id="IPR003607">
    <property type="entry name" value="HD/PDEase_dom"/>
</dbReference>
<comment type="caution">
    <text evidence="2">The sequence shown here is derived from an EMBL/GenBank/DDBJ whole genome shotgun (WGS) entry which is preliminary data.</text>
</comment>
<dbReference type="Pfam" id="PF13487">
    <property type="entry name" value="HD_5"/>
    <property type="match status" value="1"/>
</dbReference>
<proteinExistence type="predicted"/>
<dbReference type="InterPro" id="IPR037522">
    <property type="entry name" value="HD_GYP_dom"/>
</dbReference>
<organism evidence="2 3">
    <name type="scientific">Salibacterium salarium</name>
    <dbReference type="NCBI Taxonomy" id="284579"/>
    <lineage>
        <taxon>Bacteria</taxon>
        <taxon>Bacillati</taxon>
        <taxon>Bacillota</taxon>
        <taxon>Bacilli</taxon>
        <taxon>Bacillales</taxon>
        <taxon>Bacillaceae</taxon>
    </lineage>
</organism>
<feature type="domain" description="HD-GYP" evidence="1">
    <location>
        <begin position="123"/>
        <end position="319"/>
    </location>
</feature>
<dbReference type="SUPFAM" id="SSF109604">
    <property type="entry name" value="HD-domain/PDEase-like"/>
    <property type="match status" value="1"/>
</dbReference>
<sequence>MRVKREELTEGCILIEDVYAVTQHPIVRKKTVLKSEHLEVLKAFFIKNVHVEQKLVDGTPFLPSQTDSEEAEETEEFTIEKPSTFLDYYLETVQTYKSLFQNWTGGTKVEMEKIRNLLPPLIEKMIEHPNKVLLLHHYSTRDDYLYHHAISTALLSVFLARKQNMEKKEWLQAGVAGALCDAGMSKLPTSIRNNKDHMSEQEFEEVKNHPYYSYQMLKETKSVSDQVLLAVLQHHEREDGSGYPLQVKGHKIHKISKIVSVADVYHAMTSERYYREKRSPYKVIDQMSKEEFGKLDPETLQLLMDSLITFSIGTKVRLSNGQEAKIVYIDNKSPANPMVRLLETDDIIPLTGAEGPFIEEILPE</sequence>
<dbReference type="OrthoDB" id="9759601at2"/>
<reference evidence="2 3" key="1">
    <citation type="submission" date="2018-10" db="EMBL/GenBank/DDBJ databases">
        <title>Draft genome sequence of Bacillus salarius IM0101, isolated from a hypersaline soil in Inner Mongolia, China.</title>
        <authorList>
            <person name="Yamprayoonswat W."/>
            <person name="Boonvisut S."/>
            <person name="Jumpathong W."/>
            <person name="Sittihan S."/>
            <person name="Ruangsuj P."/>
            <person name="Wanthongcharoen S."/>
            <person name="Thongpramul N."/>
            <person name="Pimmason S."/>
            <person name="Yu B."/>
            <person name="Yasawong M."/>
        </authorList>
    </citation>
    <scope>NUCLEOTIDE SEQUENCE [LARGE SCALE GENOMIC DNA]</scope>
    <source>
        <strain evidence="2 3">IM0101</strain>
    </source>
</reference>
<dbReference type="AlphaFoldDB" id="A0A428MU26"/>
<name>A0A428MU26_9BACI</name>
<dbReference type="CDD" id="cd00077">
    <property type="entry name" value="HDc"/>
    <property type="match status" value="1"/>
</dbReference>
<dbReference type="SMART" id="SM00471">
    <property type="entry name" value="HDc"/>
    <property type="match status" value="1"/>
</dbReference>
<dbReference type="EMBL" id="RBVX01000058">
    <property type="protein sequence ID" value="RSL29628.1"/>
    <property type="molecule type" value="Genomic_DNA"/>
</dbReference>
<dbReference type="RefSeq" id="WP_125562179.1">
    <property type="nucleotide sequence ID" value="NZ_RBVX01000058.1"/>
</dbReference>
<dbReference type="Proteomes" id="UP000275076">
    <property type="component" value="Unassembled WGS sequence"/>
</dbReference>
<accession>A0A428MU26</accession>
<keyword evidence="3" id="KW-1185">Reference proteome</keyword>
<dbReference type="PANTHER" id="PTHR43155:SF2">
    <property type="entry name" value="CYCLIC DI-GMP PHOSPHODIESTERASE PA4108"/>
    <property type="match status" value="1"/>
</dbReference>
<evidence type="ECO:0000313" key="2">
    <source>
        <dbReference type="EMBL" id="RSL29628.1"/>
    </source>
</evidence>
<gene>
    <name evidence="2" type="ORF">D7Z54_30260</name>
</gene>
<dbReference type="Gene3D" id="1.10.3210.10">
    <property type="entry name" value="Hypothetical protein af1432"/>
    <property type="match status" value="1"/>
</dbReference>
<protein>
    <submittedName>
        <fullName evidence="2">HD-GYP domain-containing protein</fullName>
    </submittedName>
</protein>
<dbReference type="PROSITE" id="PS51832">
    <property type="entry name" value="HD_GYP"/>
    <property type="match status" value="1"/>
</dbReference>
<evidence type="ECO:0000313" key="3">
    <source>
        <dbReference type="Proteomes" id="UP000275076"/>
    </source>
</evidence>